<keyword evidence="1" id="KW-1133">Transmembrane helix</keyword>
<dbReference type="AlphaFoldDB" id="A5UHC6"/>
<evidence type="ECO:0000313" key="2">
    <source>
        <dbReference type="EMBL" id="ABR00182.1"/>
    </source>
</evidence>
<dbReference type="HOGENOM" id="CLU_3043972_0_0_6"/>
<dbReference type="KEGG" id="hiq:CGSHiGG_06435"/>
<keyword evidence="1" id="KW-0472">Membrane</keyword>
<proteinExistence type="predicted"/>
<gene>
    <name evidence="2" type="ordered locus">CGSHiGG_06435</name>
</gene>
<dbReference type="Proteomes" id="UP000001990">
    <property type="component" value="Chromosome"/>
</dbReference>
<feature type="transmembrane region" description="Helical" evidence="1">
    <location>
        <begin position="20"/>
        <end position="37"/>
    </location>
</feature>
<sequence length="56" mass="6378">MMIDKRLINTVADSKKWIGIKVLWNWVALVVVGWALAHQQTIARYFGGLKPTLRLG</sequence>
<evidence type="ECO:0000313" key="3">
    <source>
        <dbReference type="Proteomes" id="UP000001990"/>
    </source>
</evidence>
<reference evidence="2 3" key="1">
    <citation type="journal article" date="2007" name="Genome Biol.">
        <title>Characterization and modeling of the Haemophilus influenzae core and supragenomes based on the complete genomic sequences of Rd and 12 clinical nontypeable strains.</title>
        <authorList>
            <person name="Hogg J.S."/>
            <person name="Hu F.Z."/>
            <person name="Janto B."/>
            <person name="Boissy R."/>
            <person name="Hayes J."/>
            <person name="Keefe R."/>
            <person name="Post J.C."/>
            <person name="Ehrlich G.D."/>
        </authorList>
    </citation>
    <scope>NUCLEOTIDE SEQUENCE [LARGE SCALE GENOMIC DNA]</scope>
    <source>
        <strain evidence="2 3">PittGG</strain>
    </source>
</reference>
<protein>
    <submittedName>
        <fullName evidence="2">Uncharacterized protein</fullName>
    </submittedName>
</protein>
<dbReference type="EMBL" id="CP000672">
    <property type="protein sequence ID" value="ABR00182.1"/>
    <property type="molecule type" value="Genomic_DNA"/>
</dbReference>
<name>A5UHC6_HAEIG</name>
<organism evidence="2 3">
    <name type="scientific">Haemophilus influenzae (strain PittGG)</name>
    <dbReference type="NCBI Taxonomy" id="374931"/>
    <lineage>
        <taxon>Bacteria</taxon>
        <taxon>Pseudomonadati</taxon>
        <taxon>Pseudomonadota</taxon>
        <taxon>Gammaproteobacteria</taxon>
        <taxon>Pasteurellales</taxon>
        <taxon>Pasteurellaceae</taxon>
        <taxon>Haemophilus</taxon>
    </lineage>
</organism>
<keyword evidence="1" id="KW-0812">Transmembrane</keyword>
<evidence type="ECO:0000256" key="1">
    <source>
        <dbReference type="SAM" id="Phobius"/>
    </source>
</evidence>
<accession>A5UHC6</accession>